<keyword evidence="4 12" id="KW-0894">Sodium channel</keyword>
<evidence type="ECO:0000256" key="3">
    <source>
        <dbReference type="ARBA" id="ARBA00022448"/>
    </source>
</evidence>
<protein>
    <submittedName>
        <fullName evidence="13">Uncharacterized protein</fullName>
    </submittedName>
</protein>
<evidence type="ECO:0000256" key="2">
    <source>
        <dbReference type="ARBA" id="ARBA00007193"/>
    </source>
</evidence>
<evidence type="ECO:0000256" key="11">
    <source>
        <dbReference type="ARBA" id="ARBA00023303"/>
    </source>
</evidence>
<evidence type="ECO:0000256" key="10">
    <source>
        <dbReference type="ARBA" id="ARBA00023201"/>
    </source>
</evidence>
<proteinExistence type="inferred from homology"/>
<gene>
    <name evidence="13" type="ORF">OBRU01_18484</name>
</gene>
<reference evidence="13 14" key="1">
    <citation type="journal article" date="2015" name="Genome Biol. Evol.">
        <title>The genome of winter moth (Operophtera brumata) provides a genomic perspective on sexual dimorphism and phenology.</title>
        <authorList>
            <person name="Derks M.F."/>
            <person name="Smit S."/>
            <person name="Salis L."/>
            <person name="Schijlen E."/>
            <person name="Bossers A."/>
            <person name="Mateman C."/>
            <person name="Pijl A.S."/>
            <person name="de Ridder D."/>
            <person name="Groenen M.A."/>
            <person name="Visser M.E."/>
            <person name="Megens H.J."/>
        </authorList>
    </citation>
    <scope>NUCLEOTIDE SEQUENCE [LARGE SCALE GENOMIC DNA]</scope>
    <source>
        <strain evidence="13">WM2013NL</strain>
        <tissue evidence="13">Head and thorax</tissue>
    </source>
</reference>
<dbReference type="InterPro" id="IPR001873">
    <property type="entry name" value="ENaC"/>
</dbReference>
<keyword evidence="14" id="KW-1185">Reference proteome</keyword>
<dbReference type="PANTHER" id="PTHR11690:SF248">
    <property type="entry name" value="PICKPOCKET 17, ISOFORM A"/>
    <property type="match status" value="1"/>
</dbReference>
<comment type="similarity">
    <text evidence="2 12">Belongs to the amiloride-sensitive sodium channel (TC 1.A.6) family.</text>
</comment>
<dbReference type="PANTHER" id="PTHR11690">
    <property type="entry name" value="AMILORIDE-SENSITIVE SODIUM CHANNEL-RELATED"/>
    <property type="match status" value="1"/>
</dbReference>
<name>A0A0L7KZ79_OPEBR</name>
<evidence type="ECO:0000256" key="4">
    <source>
        <dbReference type="ARBA" id="ARBA00022461"/>
    </source>
</evidence>
<keyword evidence="3 12" id="KW-0813">Transport</keyword>
<feature type="non-terminal residue" evidence="13">
    <location>
        <position position="1"/>
    </location>
</feature>
<organism evidence="13 14">
    <name type="scientific">Operophtera brumata</name>
    <name type="common">Winter moth</name>
    <name type="synonym">Phalaena brumata</name>
    <dbReference type="NCBI Taxonomy" id="104452"/>
    <lineage>
        <taxon>Eukaryota</taxon>
        <taxon>Metazoa</taxon>
        <taxon>Ecdysozoa</taxon>
        <taxon>Arthropoda</taxon>
        <taxon>Hexapoda</taxon>
        <taxon>Insecta</taxon>
        <taxon>Pterygota</taxon>
        <taxon>Neoptera</taxon>
        <taxon>Endopterygota</taxon>
        <taxon>Lepidoptera</taxon>
        <taxon>Glossata</taxon>
        <taxon>Ditrysia</taxon>
        <taxon>Geometroidea</taxon>
        <taxon>Geometridae</taxon>
        <taxon>Larentiinae</taxon>
        <taxon>Operophtera</taxon>
    </lineage>
</organism>
<evidence type="ECO:0000256" key="5">
    <source>
        <dbReference type="ARBA" id="ARBA00022692"/>
    </source>
</evidence>
<evidence type="ECO:0000256" key="6">
    <source>
        <dbReference type="ARBA" id="ARBA00022989"/>
    </source>
</evidence>
<keyword evidence="11 12" id="KW-0407">Ion channel</keyword>
<accession>A0A0L7KZ79</accession>
<sequence>QDEEPKKIVLVKKRFLSSFKGPKLVQTLIIIVCFGVVIQQISSCITKLIDIPVTTYTHFDFNKTISYPSVTFCREPAYNLDDLWEDITYSDQEFFVQYGLDGSTDNVKLSPTVGFLYGRCYTLTPKTKGTRASKATGYSVTLKHSSEDLDTASGIHSPGYHVYYLYVSVGETVDVKLTVDKYSKISGEHDPCTFEKDYSANLCVWDLVGEQAGCSGPWMTSDLPRCSNYTTMRDLITAYMNTYQSHSCGSCPRFCMSYLYNSFVTDRKTLYVWDTNEKKWCMSSGDAALQTQLYIYFNSMMVSVYEERFNYDWNLFISDLGGSI</sequence>
<evidence type="ECO:0000256" key="8">
    <source>
        <dbReference type="ARBA" id="ARBA00023065"/>
    </source>
</evidence>
<evidence type="ECO:0000313" key="14">
    <source>
        <dbReference type="Proteomes" id="UP000037510"/>
    </source>
</evidence>
<keyword evidence="5 12" id="KW-0812">Transmembrane</keyword>
<keyword evidence="9" id="KW-0472">Membrane</keyword>
<dbReference type="GO" id="GO:0015280">
    <property type="term" value="F:ligand-gated sodium channel activity"/>
    <property type="evidence" value="ECO:0007669"/>
    <property type="project" value="TreeGrafter"/>
</dbReference>
<keyword evidence="10 12" id="KW-0739">Sodium transport</keyword>
<dbReference type="EMBL" id="JTDY01004288">
    <property type="protein sequence ID" value="KOB68329.1"/>
    <property type="molecule type" value="Genomic_DNA"/>
</dbReference>
<evidence type="ECO:0000256" key="9">
    <source>
        <dbReference type="ARBA" id="ARBA00023136"/>
    </source>
</evidence>
<dbReference type="AlphaFoldDB" id="A0A0L7KZ79"/>
<comment type="subcellular location">
    <subcellularLocation>
        <location evidence="1">Membrane</location>
        <topology evidence="1">Multi-pass membrane protein</topology>
    </subcellularLocation>
</comment>
<evidence type="ECO:0000256" key="7">
    <source>
        <dbReference type="ARBA" id="ARBA00023053"/>
    </source>
</evidence>
<dbReference type="GO" id="GO:0005886">
    <property type="term" value="C:plasma membrane"/>
    <property type="evidence" value="ECO:0007669"/>
    <property type="project" value="TreeGrafter"/>
</dbReference>
<dbReference type="STRING" id="104452.A0A0L7KZ79"/>
<comment type="caution">
    <text evidence="13">The sequence shown here is derived from an EMBL/GenBank/DDBJ whole genome shotgun (WGS) entry which is preliminary data.</text>
</comment>
<feature type="non-terminal residue" evidence="13">
    <location>
        <position position="324"/>
    </location>
</feature>
<evidence type="ECO:0000313" key="13">
    <source>
        <dbReference type="EMBL" id="KOB68329.1"/>
    </source>
</evidence>
<dbReference type="Pfam" id="PF00858">
    <property type="entry name" value="ASC"/>
    <property type="match status" value="1"/>
</dbReference>
<keyword evidence="6" id="KW-1133">Transmembrane helix</keyword>
<keyword evidence="8 12" id="KW-0406">Ion transport</keyword>
<dbReference type="Proteomes" id="UP000037510">
    <property type="component" value="Unassembled WGS sequence"/>
</dbReference>
<evidence type="ECO:0000256" key="1">
    <source>
        <dbReference type="ARBA" id="ARBA00004141"/>
    </source>
</evidence>
<keyword evidence="7" id="KW-0915">Sodium</keyword>
<evidence type="ECO:0000256" key="12">
    <source>
        <dbReference type="RuleBase" id="RU000679"/>
    </source>
</evidence>